<keyword evidence="1" id="KW-1133">Transmembrane helix</keyword>
<reference evidence="2 3" key="1">
    <citation type="submission" date="2024-01" db="EMBL/GenBank/DDBJ databases">
        <title>The genomes of 5 underutilized Papilionoideae crops provide insights into root nodulation and disease resistanc.</title>
        <authorList>
            <person name="Jiang F."/>
        </authorList>
    </citation>
    <scope>NUCLEOTIDE SEQUENCE [LARGE SCALE GENOMIC DNA]</scope>
    <source>
        <strain evidence="2">JINMINGXINNONG_FW02</strain>
        <tissue evidence="2">Leaves</tissue>
    </source>
</reference>
<evidence type="ECO:0000313" key="3">
    <source>
        <dbReference type="Proteomes" id="UP001374584"/>
    </source>
</evidence>
<organism evidence="2 3">
    <name type="scientific">Phaseolus coccineus</name>
    <name type="common">Scarlet runner bean</name>
    <name type="synonym">Phaseolus multiflorus</name>
    <dbReference type="NCBI Taxonomy" id="3886"/>
    <lineage>
        <taxon>Eukaryota</taxon>
        <taxon>Viridiplantae</taxon>
        <taxon>Streptophyta</taxon>
        <taxon>Embryophyta</taxon>
        <taxon>Tracheophyta</taxon>
        <taxon>Spermatophyta</taxon>
        <taxon>Magnoliopsida</taxon>
        <taxon>eudicotyledons</taxon>
        <taxon>Gunneridae</taxon>
        <taxon>Pentapetalae</taxon>
        <taxon>rosids</taxon>
        <taxon>fabids</taxon>
        <taxon>Fabales</taxon>
        <taxon>Fabaceae</taxon>
        <taxon>Papilionoideae</taxon>
        <taxon>50 kb inversion clade</taxon>
        <taxon>NPAAA clade</taxon>
        <taxon>indigoferoid/millettioid clade</taxon>
        <taxon>Phaseoleae</taxon>
        <taxon>Phaseolus</taxon>
    </lineage>
</organism>
<gene>
    <name evidence="2" type="ORF">VNO80_29173</name>
</gene>
<keyword evidence="1" id="KW-0812">Transmembrane</keyword>
<comment type="caution">
    <text evidence="2">The sequence shown here is derived from an EMBL/GenBank/DDBJ whole genome shotgun (WGS) entry which is preliminary data.</text>
</comment>
<sequence length="78" mass="8940">MPRVGEYNIVATLEYPSWKKITTIPIIPFEFFSSFFVFPTIDSQHMAQKQKKRRESAPLTSLSLSSILAVLVMWNGMS</sequence>
<name>A0AAN9QER4_PHACN</name>
<dbReference type="EMBL" id="JAYMYR010000011">
    <property type="protein sequence ID" value="KAK7332421.1"/>
    <property type="molecule type" value="Genomic_DNA"/>
</dbReference>
<proteinExistence type="predicted"/>
<evidence type="ECO:0000256" key="1">
    <source>
        <dbReference type="SAM" id="Phobius"/>
    </source>
</evidence>
<keyword evidence="3" id="KW-1185">Reference proteome</keyword>
<dbReference type="AlphaFoldDB" id="A0AAN9QER4"/>
<dbReference type="Proteomes" id="UP001374584">
    <property type="component" value="Unassembled WGS sequence"/>
</dbReference>
<evidence type="ECO:0000313" key="2">
    <source>
        <dbReference type="EMBL" id="KAK7332421.1"/>
    </source>
</evidence>
<keyword evidence="1" id="KW-0472">Membrane</keyword>
<feature type="transmembrane region" description="Helical" evidence="1">
    <location>
        <begin position="59"/>
        <end position="77"/>
    </location>
</feature>
<accession>A0AAN9QER4</accession>
<protein>
    <submittedName>
        <fullName evidence="2">Uncharacterized protein</fullName>
    </submittedName>
</protein>